<evidence type="ECO:0000313" key="2">
    <source>
        <dbReference type="EMBL" id="KAF3973812.1"/>
    </source>
</evidence>
<dbReference type="Proteomes" id="UP000737018">
    <property type="component" value="Unassembled WGS sequence"/>
</dbReference>
<evidence type="ECO:0000313" key="3">
    <source>
        <dbReference type="Proteomes" id="UP000737018"/>
    </source>
</evidence>
<dbReference type="OrthoDB" id="1740047at2759"/>
<protein>
    <submittedName>
        <fullName evidence="2">Uncharacterized protein</fullName>
    </submittedName>
</protein>
<dbReference type="EMBL" id="JRKL02000208">
    <property type="protein sequence ID" value="KAF3973812.1"/>
    <property type="molecule type" value="Genomic_DNA"/>
</dbReference>
<organism evidence="2 3">
    <name type="scientific">Castanea mollissima</name>
    <name type="common">Chinese chestnut</name>
    <dbReference type="NCBI Taxonomy" id="60419"/>
    <lineage>
        <taxon>Eukaryota</taxon>
        <taxon>Viridiplantae</taxon>
        <taxon>Streptophyta</taxon>
        <taxon>Embryophyta</taxon>
        <taxon>Tracheophyta</taxon>
        <taxon>Spermatophyta</taxon>
        <taxon>Magnoliopsida</taxon>
        <taxon>eudicotyledons</taxon>
        <taxon>Gunneridae</taxon>
        <taxon>Pentapetalae</taxon>
        <taxon>rosids</taxon>
        <taxon>fabids</taxon>
        <taxon>Fagales</taxon>
        <taxon>Fagaceae</taxon>
        <taxon>Castanea</taxon>
    </lineage>
</organism>
<proteinExistence type="predicted"/>
<accession>A0A8J4VX83</accession>
<evidence type="ECO:0000256" key="1">
    <source>
        <dbReference type="SAM" id="MobiDB-lite"/>
    </source>
</evidence>
<comment type="caution">
    <text evidence="2">The sequence shown here is derived from an EMBL/GenBank/DDBJ whole genome shotgun (WGS) entry which is preliminary data.</text>
</comment>
<feature type="region of interest" description="Disordered" evidence="1">
    <location>
        <begin position="207"/>
        <end position="226"/>
    </location>
</feature>
<keyword evidence="3" id="KW-1185">Reference proteome</keyword>
<gene>
    <name evidence="2" type="ORF">CMV_002779</name>
</gene>
<reference evidence="2" key="1">
    <citation type="submission" date="2020-03" db="EMBL/GenBank/DDBJ databases">
        <title>Castanea mollissima Vanexum genome sequencing.</title>
        <authorList>
            <person name="Staton M."/>
        </authorList>
    </citation>
    <scope>NUCLEOTIDE SEQUENCE</scope>
    <source>
        <tissue evidence="2">Leaf</tissue>
    </source>
</reference>
<dbReference type="AlphaFoldDB" id="A0A8J4VX83"/>
<sequence>MLIMLQTLVPSGNLLTGFIMGNEFEKQDSDIISNFLELLGSDDLIGFKSSTEEECHDIDEASLWYKRRIGSKMMGFKEKTTLMIATMFESKGVLNYILETSFVDVNQASGLDRLLHFILFLLWTLLYKLATISNDAVLYEQKWYQSVRMDKRVQLNKMMEKHTLPLLGSTQREEGSKGEITVIMACTVEEDREVVMDLEQMDEQETPGISLHAISGDKCTQDKEVS</sequence>
<name>A0A8J4VX83_9ROSI</name>